<dbReference type="KEGG" id="palr:HGI30_01770"/>
<dbReference type="SMART" id="SM00382">
    <property type="entry name" value="AAA"/>
    <property type="match status" value="2"/>
</dbReference>
<dbReference type="CDD" id="cd03225">
    <property type="entry name" value="ABC_cobalt_CbiO_domain1"/>
    <property type="match status" value="2"/>
</dbReference>
<sequence length="568" mass="61928">MPPAIELDGFGFQYRSQQEPTLHDLRLTIAAGEKVLIVGPSGSGKSTLAHCLNGLAPHVHPGEMTGRARVCGRELAGLGIRELSRLIGTVLQDSDGQFVGMTVGEDIAFELENRAVPQAQMKEQVRQAARAVGMEAQLGASPQTLSGGQKQRVSMAGVLVSDTPVLLFDEPLASLDPEAGRQAVERIDAIHRETGKTIVIVEHRLEEVLHRPVDRIVLIVDGRIAADLPPAELLSSPLLAEAGLREPLYVTALRHAGCAISPELHPESLERLELADIRERLLVWHGAASSDPPAAPRPPVLELEDVHFAYDGEGPAVLNGLTLRLGEGELLAVAGTNGAGKSTLARLICGFCRPTAGRILHRGRDLAGDTIQERSERIGYVMQNPNHMLSKTLLYDEVALGLRLRGVPEGEARERVLETLRICGLHPFRSWPISALSYGQKKRATIASILALGPGILLLDEPTAGQDYRHYTEMMEFVLQLKHRGTSILVITHDMHLMMEYAERTVVVEGGRVLADATPAAVLTDAELVRRASLRETSLQRLAERAGIVPPAEFVARFIRRDREARRR</sequence>
<organism evidence="12 13">
    <name type="scientific">Paenibacillus albicereus</name>
    <dbReference type="NCBI Taxonomy" id="2726185"/>
    <lineage>
        <taxon>Bacteria</taxon>
        <taxon>Bacillati</taxon>
        <taxon>Bacillota</taxon>
        <taxon>Bacilli</taxon>
        <taxon>Bacillales</taxon>
        <taxon>Paenibacillaceae</taxon>
        <taxon>Paenibacillus</taxon>
    </lineage>
</organism>
<comment type="subcellular location">
    <subcellularLocation>
        <location evidence="1">Cell membrane</location>
        <topology evidence="1">Peripheral membrane protein</topology>
    </subcellularLocation>
</comment>
<evidence type="ECO:0000256" key="7">
    <source>
        <dbReference type="ARBA" id="ARBA00022840"/>
    </source>
</evidence>
<comment type="similarity">
    <text evidence="2">Belongs to the ABC transporter superfamily.</text>
</comment>
<dbReference type="SUPFAM" id="SSF52540">
    <property type="entry name" value="P-loop containing nucleoside triphosphate hydrolases"/>
    <property type="match status" value="2"/>
</dbReference>
<dbReference type="FunFam" id="3.40.50.300:FF:000224">
    <property type="entry name" value="Energy-coupling factor transporter ATP-binding protein EcfA"/>
    <property type="match status" value="1"/>
</dbReference>
<evidence type="ECO:0000259" key="11">
    <source>
        <dbReference type="PROSITE" id="PS50893"/>
    </source>
</evidence>
<evidence type="ECO:0000256" key="6">
    <source>
        <dbReference type="ARBA" id="ARBA00022741"/>
    </source>
</evidence>
<evidence type="ECO:0000256" key="10">
    <source>
        <dbReference type="ARBA" id="ARBA00025157"/>
    </source>
</evidence>
<dbReference type="Pfam" id="PF12558">
    <property type="entry name" value="DUF3744"/>
    <property type="match status" value="1"/>
</dbReference>
<dbReference type="InterPro" id="IPR050095">
    <property type="entry name" value="ECF_ABC_transporter_ATP-bd"/>
</dbReference>
<evidence type="ECO:0000256" key="3">
    <source>
        <dbReference type="ARBA" id="ARBA00022448"/>
    </source>
</evidence>
<proteinExistence type="inferred from homology"/>
<dbReference type="InterPro" id="IPR017871">
    <property type="entry name" value="ABC_transporter-like_CS"/>
</dbReference>
<dbReference type="GO" id="GO:0015087">
    <property type="term" value="F:cobalt ion transmembrane transporter activity"/>
    <property type="evidence" value="ECO:0007669"/>
    <property type="project" value="UniProtKB-ARBA"/>
</dbReference>
<feature type="domain" description="ABC transporter" evidence="11">
    <location>
        <begin position="5"/>
        <end position="246"/>
    </location>
</feature>
<name>A0A6H2H3H0_9BACL</name>
<dbReference type="GO" id="GO:0005524">
    <property type="term" value="F:ATP binding"/>
    <property type="evidence" value="ECO:0007669"/>
    <property type="project" value="UniProtKB-KW"/>
</dbReference>
<dbReference type="Proteomes" id="UP000502136">
    <property type="component" value="Chromosome"/>
</dbReference>
<dbReference type="PROSITE" id="PS50893">
    <property type="entry name" value="ABC_TRANSPORTER_2"/>
    <property type="match status" value="2"/>
</dbReference>
<dbReference type="GO" id="GO:0043190">
    <property type="term" value="C:ATP-binding cassette (ABC) transporter complex"/>
    <property type="evidence" value="ECO:0007669"/>
    <property type="project" value="TreeGrafter"/>
</dbReference>
<evidence type="ECO:0000256" key="9">
    <source>
        <dbReference type="ARBA" id="ARBA00023136"/>
    </source>
</evidence>
<dbReference type="EMBL" id="CP051428">
    <property type="protein sequence ID" value="QJC54139.1"/>
    <property type="molecule type" value="Genomic_DNA"/>
</dbReference>
<dbReference type="PROSITE" id="PS00211">
    <property type="entry name" value="ABC_TRANSPORTER_1"/>
    <property type="match status" value="2"/>
</dbReference>
<comment type="function">
    <text evidence="10">Probably part of an ABC transporter complex. Responsible for energy coupling to the transport system.</text>
</comment>
<keyword evidence="9" id="KW-0472">Membrane</keyword>
<evidence type="ECO:0000313" key="13">
    <source>
        <dbReference type="Proteomes" id="UP000502136"/>
    </source>
</evidence>
<dbReference type="InterPro" id="IPR022216">
    <property type="entry name" value="ABC_Co_transporter"/>
</dbReference>
<evidence type="ECO:0000256" key="5">
    <source>
        <dbReference type="ARBA" id="ARBA00022737"/>
    </source>
</evidence>
<dbReference type="PANTHER" id="PTHR43553">
    <property type="entry name" value="HEAVY METAL TRANSPORTER"/>
    <property type="match status" value="1"/>
</dbReference>
<keyword evidence="4" id="KW-1003">Cell membrane</keyword>
<keyword evidence="7 12" id="KW-0067">ATP-binding</keyword>
<dbReference type="InterPro" id="IPR015856">
    <property type="entry name" value="ABC_transpr_CbiO/EcfA_su"/>
</dbReference>
<accession>A0A6H2H3H0</accession>
<reference evidence="12 13" key="1">
    <citation type="submission" date="2020-04" db="EMBL/GenBank/DDBJ databases">
        <title>Novel Paenibacillus strain UniB2 isolated from commercial digestive syrup.</title>
        <authorList>
            <person name="Thorat V."/>
            <person name="Kirdat K."/>
            <person name="Tiwarekar B."/>
            <person name="Yadav A."/>
        </authorList>
    </citation>
    <scope>NUCLEOTIDE SEQUENCE [LARGE SCALE GENOMIC DNA]</scope>
    <source>
        <strain evidence="12 13">UniB2</strain>
    </source>
</reference>
<dbReference type="PANTHER" id="PTHR43553:SF26">
    <property type="entry name" value="ABC TRANSPORTER ATP-BINDING PROTEIN BC_2655-RELATED"/>
    <property type="match status" value="1"/>
</dbReference>
<keyword evidence="3" id="KW-0813">Transport</keyword>
<dbReference type="InterPro" id="IPR027417">
    <property type="entry name" value="P-loop_NTPase"/>
</dbReference>
<dbReference type="NCBIfam" id="NF010167">
    <property type="entry name" value="PRK13648.1"/>
    <property type="match status" value="2"/>
</dbReference>
<dbReference type="Pfam" id="PF00005">
    <property type="entry name" value="ABC_tran"/>
    <property type="match status" value="2"/>
</dbReference>
<dbReference type="GO" id="GO:0042626">
    <property type="term" value="F:ATPase-coupled transmembrane transporter activity"/>
    <property type="evidence" value="ECO:0007669"/>
    <property type="project" value="TreeGrafter"/>
</dbReference>
<evidence type="ECO:0000256" key="1">
    <source>
        <dbReference type="ARBA" id="ARBA00004202"/>
    </source>
</evidence>
<evidence type="ECO:0000256" key="8">
    <source>
        <dbReference type="ARBA" id="ARBA00022967"/>
    </source>
</evidence>
<feature type="domain" description="ABC transporter" evidence="11">
    <location>
        <begin position="301"/>
        <end position="535"/>
    </location>
</feature>
<evidence type="ECO:0000256" key="2">
    <source>
        <dbReference type="ARBA" id="ARBA00005417"/>
    </source>
</evidence>
<keyword evidence="6" id="KW-0547">Nucleotide-binding</keyword>
<gene>
    <name evidence="12" type="ORF">HGI30_01770</name>
</gene>
<keyword evidence="13" id="KW-1185">Reference proteome</keyword>
<dbReference type="InterPro" id="IPR003593">
    <property type="entry name" value="AAA+_ATPase"/>
</dbReference>
<protein>
    <submittedName>
        <fullName evidence="12">ABC transporter ATP-binding protein</fullName>
    </submittedName>
</protein>
<dbReference type="RefSeq" id="WP_168909664.1">
    <property type="nucleotide sequence ID" value="NZ_CP051428.1"/>
</dbReference>
<keyword evidence="8" id="KW-1278">Translocase</keyword>
<dbReference type="AlphaFoldDB" id="A0A6H2H3H0"/>
<evidence type="ECO:0000256" key="4">
    <source>
        <dbReference type="ARBA" id="ARBA00022475"/>
    </source>
</evidence>
<dbReference type="Gene3D" id="3.40.50.300">
    <property type="entry name" value="P-loop containing nucleotide triphosphate hydrolases"/>
    <property type="match status" value="2"/>
</dbReference>
<evidence type="ECO:0000313" key="12">
    <source>
        <dbReference type="EMBL" id="QJC54139.1"/>
    </source>
</evidence>
<dbReference type="GO" id="GO:0016887">
    <property type="term" value="F:ATP hydrolysis activity"/>
    <property type="evidence" value="ECO:0007669"/>
    <property type="project" value="InterPro"/>
</dbReference>
<keyword evidence="5" id="KW-0677">Repeat</keyword>
<dbReference type="InterPro" id="IPR003439">
    <property type="entry name" value="ABC_transporter-like_ATP-bd"/>
</dbReference>